<gene>
    <name evidence="3" type="ORF">Ddye_026870</name>
</gene>
<protein>
    <recommendedName>
        <fullName evidence="5">RNase H type-1 domain-containing protein</fullName>
    </recommendedName>
</protein>
<dbReference type="InterPro" id="IPR044730">
    <property type="entry name" value="RNase_H-like_dom_plant"/>
</dbReference>
<dbReference type="PANTHER" id="PTHR33116">
    <property type="entry name" value="REVERSE TRANSCRIPTASE ZINC-BINDING DOMAIN-CONTAINING PROTEIN-RELATED-RELATED"/>
    <property type="match status" value="1"/>
</dbReference>
<dbReference type="PANTHER" id="PTHR33116:SF78">
    <property type="entry name" value="OS12G0587133 PROTEIN"/>
    <property type="match status" value="1"/>
</dbReference>
<dbReference type="EMBL" id="JANJYI010000008">
    <property type="protein sequence ID" value="KAK2639075.1"/>
    <property type="molecule type" value="Genomic_DNA"/>
</dbReference>
<dbReference type="InterPro" id="IPR012337">
    <property type="entry name" value="RNaseH-like_sf"/>
</dbReference>
<sequence>MEKSWRWKRSLLGVKKKIWIGSKLPGRDKGVLGLSSGVSVTVLLNLLSWNIRGLGREMKKRVIRNLEYRFKPKIFFIQESKLKVFDSLVVRKLGGTWLIRGVGADSEGASGGLITLWKEDSFLVKACIYSRSCIILAGDLVSLNKEVVLCNIYAPSVAKERRELWDFILQAQMSFLIPRVIGGDFNTVLVHSERIRRQLIMVGLISPGSKEGARPTAKSFWSSIIWNIENRLSPWKKKLSLSGRLVLIKSVTASIPTYFLSIFKIPVDVALAGEKLQMGFLWGDGGSKRKIHAVKWEEVCKSKSANGLGIGRVQVKNSGLLVKWIWRFGRERDALWHSMFQEESQTNKIIAEGFSTVMGKGYRAEFWSELKWDSRSLSEAFPRVFALASKKSGPIQDFGRWLSTRRSLERNSEVSLSIHKVIWNGIFPSNVEVFLWQLYRGRVLVREVLSRFGMAHLSVVKGCMDWWDVSCCCNKSIREWLDGWLSLCPSTKCERAWFSLLSAVVWTIWEVRNQIIFEDKRTSLEVAQETVRFRIAWWFKFLDKGVVDSVTVLMLNLKDACVESRRVKKSVIKDCVPHLMNTFKFNVDGSVSGSSGKVGMSDVLRDWNGRVVCLFSFFMGSMDSNAAEVMAIHKAIEICSSSSYLGGQVVSIMSDSQVVVSWIHNEDFGSLDQLSQISFIRSQLKSQEGIQVIYMSRMFNSFADSLAKMGSKACGNFLHWM</sequence>
<comment type="caution">
    <text evidence="3">The sequence shown here is derived from an EMBL/GenBank/DDBJ whole genome shotgun (WGS) entry which is preliminary data.</text>
</comment>
<dbReference type="SUPFAM" id="SSF53098">
    <property type="entry name" value="Ribonuclease H-like"/>
    <property type="match status" value="1"/>
</dbReference>
<dbReference type="InterPro" id="IPR002156">
    <property type="entry name" value="RNaseH_domain"/>
</dbReference>
<dbReference type="Gene3D" id="3.60.10.10">
    <property type="entry name" value="Endonuclease/exonuclease/phosphatase"/>
    <property type="match status" value="1"/>
</dbReference>
<evidence type="ECO:0000313" key="3">
    <source>
        <dbReference type="EMBL" id="KAK2639075.1"/>
    </source>
</evidence>
<dbReference type="GO" id="GO:0003676">
    <property type="term" value="F:nucleic acid binding"/>
    <property type="evidence" value="ECO:0007669"/>
    <property type="project" value="InterPro"/>
</dbReference>
<dbReference type="Gene3D" id="3.30.420.10">
    <property type="entry name" value="Ribonuclease H-like superfamily/Ribonuclease H"/>
    <property type="match status" value="1"/>
</dbReference>
<evidence type="ECO:0000259" key="1">
    <source>
        <dbReference type="Pfam" id="PF03372"/>
    </source>
</evidence>
<dbReference type="CDD" id="cd06222">
    <property type="entry name" value="RNase_H_like"/>
    <property type="match status" value="1"/>
</dbReference>
<name>A0AAD9WQY0_9ROSI</name>
<accession>A0AAD9WQY0</accession>
<dbReference type="Pfam" id="PF03372">
    <property type="entry name" value="Exo_endo_phos"/>
    <property type="match status" value="1"/>
</dbReference>
<dbReference type="GO" id="GO:0004523">
    <property type="term" value="F:RNA-DNA hybrid ribonuclease activity"/>
    <property type="evidence" value="ECO:0007669"/>
    <property type="project" value="InterPro"/>
</dbReference>
<evidence type="ECO:0000313" key="4">
    <source>
        <dbReference type="Proteomes" id="UP001280121"/>
    </source>
</evidence>
<evidence type="ECO:0008006" key="5">
    <source>
        <dbReference type="Google" id="ProtNLM"/>
    </source>
</evidence>
<keyword evidence="4" id="KW-1185">Reference proteome</keyword>
<feature type="domain" description="RNase H type-1" evidence="2">
    <location>
        <begin position="586"/>
        <end position="709"/>
    </location>
</feature>
<dbReference type="Proteomes" id="UP001280121">
    <property type="component" value="Unassembled WGS sequence"/>
</dbReference>
<feature type="domain" description="Endonuclease/exonuclease/phosphatase" evidence="1">
    <location>
        <begin position="47"/>
        <end position="200"/>
    </location>
</feature>
<reference evidence="3" key="1">
    <citation type="journal article" date="2023" name="Plant J.">
        <title>Genome sequences and population genomics provide insights into the demographic history, inbreeding, and mutation load of two 'living fossil' tree species of Dipteronia.</title>
        <authorList>
            <person name="Feng Y."/>
            <person name="Comes H.P."/>
            <person name="Chen J."/>
            <person name="Zhu S."/>
            <person name="Lu R."/>
            <person name="Zhang X."/>
            <person name="Li P."/>
            <person name="Qiu J."/>
            <person name="Olsen K.M."/>
            <person name="Qiu Y."/>
        </authorList>
    </citation>
    <scope>NUCLEOTIDE SEQUENCE</scope>
    <source>
        <strain evidence="3">KIB01</strain>
    </source>
</reference>
<dbReference type="SUPFAM" id="SSF56219">
    <property type="entry name" value="DNase I-like"/>
    <property type="match status" value="1"/>
</dbReference>
<dbReference type="InterPro" id="IPR036397">
    <property type="entry name" value="RNaseH_sf"/>
</dbReference>
<proteinExistence type="predicted"/>
<dbReference type="InterPro" id="IPR036691">
    <property type="entry name" value="Endo/exonu/phosph_ase_sf"/>
</dbReference>
<dbReference type="Pfam" id="PF13456">
    <property type="entry name" value="RVT_3"/>
    <property type="match status" value="1"/>
</dbReference>
<organism evidence="3 4">
    <name type="scientific">Dipteronia dyeriana</name>
    <dbReference type="NCBI Taxonomy" id="168575"/>
    <lineage>
        <taxon>Eukaryota</taxon>
        <taxon>Viridiplantae</taxon>
        <taxon>Streptophyta</taxon>
        <taxon>Embryophyta</taxon>
        <taxon>Tracheophyta</taxon>
        <taxon>Spermatophyta</taxon>
        <taxon>Magnoliopsida</taxon>
        <taxon>eudicotyledons</taxon>
        <taxon>Gunneridae</taxon>
        <taxon>Pentapetalae</taxon>
        <taxon>rosids</taxon>
        <taxon>malvids</taxon>
        <taxon>Sapindales</taxon>
        <taxon>Sapindaceae</taxon>
        <taxon>Hippocastanoideae</taxon>
        <taxon>Acereae</taxon>
        <taxon>Dipteronia</taxon>
    </lineage>
</organism>
<dbReference type="InterPro" id="IPR005135">
    <property type="entry name" value="Endo/exonuclease/phosphatase"/>
</dbReference>
<evidence type="ECO:0000259" key="2">
    <source>
        <dbReference type="Pfam" id="PF13456"/>
    </source>
</evidence>
<dbReference type="AlphaFoldDB" id="A0AAD9WQY0"/>